<organism evidence="2">
    <name type="scientific">Muribaculaceae bacterium Z82</name>
    <dbReference type="NCBI Taxonomy" id="2304548"/>
    <lineage>
        <taxon>Bacteria</taxon>
        <taxon>Pseudomonadati</taxon>
        <taxon>Bacteroidota</taxon>
        <taxon>Bacteroidia</taxon>
        <taxon>Bacteroidales</taxon>
        <taxon>Muribaculaceae</taxon>
    </lineage>
</organism>
<gene>
    <name evidence="2" type="ORF">D1639_07355</name>
</gene>
<dbReference type="Pfam" id="PF02698">
    <property type="entry name" value="DUF218"/>
    <property type="match status" value="1"/>
</dbReference>
<accession>A0A7C9NCY2</accession>
<reference evidence="2" key="1">
    <citation type="submission" date="2018-08" db="EMBL/GenBank/DDBJ databases">
        <title>Murine metabolic-syndrome-specific gut microbial biobank.</title>
        <authorList>
            <person name="Liu C."/>
        </authorList>
    </citation>
    <scope>NUCLEOTIDE SEQUENCE [LARGE SCALE GENOMIC DNA]</scope>
    <source>
        <strain evidence="2">Z82</strain>
    </source>
</reference>
<dbReference type="EMBL" id="QWKH01000050">
    <property type="protein sequence ID" value="NBI34848.1"/>
    <property type="molecule type" value="Genomic_DNA"/>
</dbReference>
<dbReference type="AlphaFoldDB" id="A0A7C9NCY2"/>
<sequence length="234" mass="24826">MAKEAAKSPNRRPVASAALALVAGCLVFAVLAALLVGVTNAVVVGGTRDSIVSAQEAAGYDADAIVVLGASVLPDGTPSQILADRVENAVELYKAGAAPKIIMSGDNSTVEYNEVLAMKDYAVSLGVPADDIFCDHAGFSTYESMHRAKSVFGADRIIVSTQRYHLYRALYAAHGLGLEAIGVAADRHTFAQQLWFDLREIPARTKDFFLAWLHTEPTFVGDPISLNQSGSVTD</sequence>
<dbReference type="PANTHER" id="PTHR30336">
    <property type="entry name" value="INNER MEMBRANE PROTEIN, PROBABLE PERMEASE"/>
    <property type="match status" value="1"/>
</dbReference>
<dbReference type="Gene3D" id="3.40.50.620">
    <property type="entry name" value="HUPs"/>
    <property type="match status" value="1"/>
</dbReference>
<dbReference type="InterPro" id="IPR051599">
    <property type="entry name" value="Cell_Envelope_Assoc"/>
</dbReference>
<name>A0A7C9NCY2_9BACT</name>
<dbReference type="InterPro" id="IPR003848">
    <property type="entry name" value="DUF218"/>
</dbReference>
<dbReference type="GO" id="GO:0005886">
    <property type="term" value="C:plasma membrane"/>
    <property type="evidence" value="ECO:0007669"/>
    <property type="project" value="TreeGrafter"/>
</dbReference>
<dbReference type="CDD" id="cd06259">
    <property type="entry name" value="YdcF-like"/>
    <property type="match status" value="1"/>
</dbReference>
<feature type="domain" description="DUF218" evidence="1">
    <location>
        <begin position="63"/>
        <end position="185"/>
    </location>
</feature>
<dbReference type="PANTHER" id="PTHR30336:SF6">
    <property type="entry name" value="INTEGRAL MEMBRANE PROTEIN"/>
    <property type="match status" value="1"/>
</dbReference>
<protein>
    <recommendedName>
        <fullName evidence="1">DUF218 domain-containing protein</fullName>
    </recommendedName>
</protein>
<dbReference type="PROSITE" id="PS51257">
    <property type="entry name" value="PROKAR_LIPOPROTEIN"/>
    <property type="match status" value="1"/>
</dbReference>
<dbReference type="InterPro" id="IPR014729">
    <property type="entry name" value="Rossmann-like_a/b/a_fold"/>
</dbReference>
<evidence type="ECO:0000259" key="1">
    <source>
        <dbReference type="Pfam" id="PF02698"/>
    </source>
</evidence>
<comment type="caution">
    <text evidence="2">The sequence shown here is derived from an EMBL/GenBank/DDBJ whole genome shotgun (WGS) entry which is preliminary data.</text>
</comment>
<proteinExistence type="predicted"/>
<evidence type="ECO:0000313" key="2">
    <source>
        <dbReference type="EMBL" id="NBI34848.1"/>
    </source>
</evidence>